<dbReference type="GO" id="GO:0008233">
    <property type="term" value="F:peptidase activity"/>
    <property type="evidence" value="ECO:0007669"/>
    <property type="project" value="UniProtKB-KW"/>
</dbReference>
<dbReference type="GO" id="GO:0009372">
    <property type="term" value="P:quorum sensing"/>
    <property type="evidence" value="ECO:0007669"/>
    <property type="project" value="UniProtKB-KW"/>
</dbReference>
<evidence type="ECO:0000256" key="4">
    <source>
        <dbReference type="ARBA" id="ARBA00022692"/>
    </source>
</evidence>
<dbReference type="GO" id="GO:0006508">
    <property type="term" value="P:proteolysis"/>
    <property type="evidence" value="ECO:0007669"/>
    <property type="project" value="UniProtKB-KW"/>
</dbReference>
<dbReference type="SMART" id="SM00793">
    <property type="entry name" value="AgrB"/>
    <property type="match status" value="1"/>
</dbReference>
<dbReference type="STRING" id="1121301.SAMN02745912_02482"/>
<evidence type="ECO:0000256" key="2">
    <source>
        <dbReference type="ARBA" id="ARBA00022654"/>
    </source>
</evidence>
<feature type="transmembrane region" description="Helical" evidence="8">
    <location>
        <begin position="87"/>
        <end position="117"/>
    </location>
</feature>
<keyword evidence="5" id="KW-0378">Hydrolase</keyword>
<dbReference type="OrthoDB" id="9815055at2"/>
<organism evidence="9 10">
    <name type="scientific">Paramaledivibacter caminithermalis (strain DSM 15212 / CIP 107654 / DViRD3)</name>
    <name type="common">Clostridium caminithermale</name>
    <dbReference type="NCBI Taxonomy" id="1121301"/>
    <lineage>
        <taxon>Bacteria</taxon>
        <taxon>Bacillati</taxon>
        <taxon>Bacillota</taxon>
        <taxon>Clostridia</taxon>
        <taxon>Peptostreptococcales</taxon>
        <taxon>Caminicellaceae</taxon>
        <taxon>Paramaledivibacter</taxon>
    </lineage>
</organism>
<evidence type="ECO:0000256" key="8">
    <source>
        <dbReference type="SAM" id="Phobius"/>
    </source>
</evidence>
<keyword evidence="7 8" id="KW-0472">Membrane</keyword>
<accession>A0A1M6Q8S8</accession>
<dbReference type="InterPro" id="IPR006741">
    <property type="entry name" value="AgrB"/>
</dbReference>
<proteinExistence type="predicted"/>
<protein>
    <submittedName>
        <fullName evidence="9">Accessory gene regulator B</fullName>
    </submittedName>
</protein>
<evidence type="ECO:0000313" key="9">
    <source>
        <dbReference type="EMBL" id="SHK16679.1"/>
    </source>
</evidence>
<evidence type="ECO:0000256" key="5">
    <source>
        <dbReference type="ARBA" id="ARBA00022801"/>
    </source>
</evidence>
<gene>
    <name evidence="9" type="ORF">SAMN02745912_02482</name>
</gene>
<keyword evidence="2" id="KW-0673">Quorum sensing</keyword>
<feature type="transmembrane region" description="Helical" evidence="8">
    <location>
        <begin position="123"/>
        <end position="140"/>
    </location>
</feature>
<sequence length="212" mass="24105">MVKNMIDKICRTITQKLVKNNIIKFEDHDIYMYGLQLFIVSIFKGIGIFAIAYGLGRIKEAAIFIIAFGILRINAGGYHFSTYFRCFIVTILTMTTFRCFIVTILTMTISIILAIFITPYNTFITIPILAISILLVLQYAPVDTPNKPLSNKEYRIYRKRSIVTILLESLIILAVYILKKELSIYCNIATIAILNESLTLMPLVSKSAGKRK</sequence>
<dbReference type="GO" id="GO:0016020">
    <property type="term" value="C:membrane"/>
    <property type="evidence" value="ECO:0007669"/>
    <property type="project" value="InterPro"/>
</dbReference>
<dbReference type="EMBL" id="FRAG01000031">
    <property type="protein sequence ID" value="SHK16679.1"/>
    <property type="molecule type" value="Genomic_DNA"/>
</dbReference>
<evidence type="ECO:0000256" key="1">
    <source>
        <dbReference type="ARBA" id="ARBA00022475"/>
    </source>
</evidence>
<dbReference type="AlphaFoldDB" id="A0A1M6Q8S8"/>
<dbReference type="Pfam" id="PF04647">
    <property type="entry name" value="AgrB"/>
    <property type="match status" value="1"/>
</dbReference>
<evidence type="ECO:0000256" key="6">
    <source>
        <dbReference type="ARBA" id="ARBA00022989"/>
    </source>
</evidence>
<evidence type="ECO:0000256" key="7">
    <source>
        <dbReference type="ARBA" id="ARBA00023136"/>
    </source>
</evidence>
<keyword evidence="3" id="KW-0645">Protease</keyword>
<feature type="transmembrane region" description="Helical" evidence="8">
    <location>
        <begin position="30"/>
        <end position="55"/>
    </location>
</feature>
<keyword evidence="10" id="KW-1185">Reference proteome</keyword>
<dbReference type="Proteomes" id="UP000184465">
    <property type="component" value="Unassembled WGS sequence"/>
</dbReference>
<feature type="transmembrane region" description="Helical" evidence="8">
    <location>
        <begin position="184"/>
        <end position="204"/>
    </location>
</feature>
<feature type="transmembrane region" description="Helical" evidence="8">
    <location>
        <begin position="61"/>
        <end position="80"/>
    </location>
</feature>
<keyword evidence="1" id="KW-1003">Cell membrane</keyword>
<feature type="transmembrane region" description="Helical" evidence="8">
    <location>
        <begin position="161"/>
        <end position="178"/>
    </location>
</feature>
<name>A0A1M6Q8S8_PARC5</name>
<evidence type="ECO:0000256" key="3">
    <source>
        <dbReference type="ARBA" id="ARBA00022670"/>
    </source>
</evidence>
<evidence type="ECO:0000313" key="10">
    <source>
        <dbReference type="Proteomes" id="UP000184465"/>
    </source>
</evidence>
<keyword evidence="4 8" id="KW-0812">Transmembrane</keyword>
<keyword evidence="6 8" id="KW-1133">Transmembrane helix</keyword>
<reference evidence="9 10" key="1">
    <citation type="submission" date="2016-11" db="EMBL/GenBank/DDBJ databases">
        <authorList>
            <person name="Jaros S."/>
            <person name="Januszkiewicz K."/>
            <person name="Wedrychowicz H."/>
        </authorList>
    </citation>
    <scope>NUCLEOTIDE SEQUENCE [LARGE SCALE GENOMIC DNA]</scope>
    <source>
        <strain evidence="9 10">DSM 15212</strain>
    </source>
</reference>